<dbReference type="InterPro" id="IPR010546">
    <property type="entry name" value="DUF1120"/>
</dbReference>
<organism evidence="2 3">
    <name type="scientific">Pseudomonas emilianonis</name>
    <dbReference type="NCBI Taxonomy" id="2915812"/>
    <lineage>
        <taxon>Bacteria</taxon>
        <taxon>Pseudomonadati</taxon>
        <taxon>Pseudomonadota</taxon>
        <taxon>Gammaproteobacteria</taxon>
        <taxon>Pseudomonadales</taxon>
        <taxon>Pseudomonadaceae</taxon>
        <taxon>Pseudomonas</taxon>
    </lineage>
</organism>
<evidence type="ECO:0000256" key="1">
    <source>
        <dbReference type="SAM" id="SignalP"/>
    </source>
</evidence>
<evidence type="ECO:0000313" key="3">
    <source>
        <dbReference type="Proteomes" id="UP001317085"/>
    </source>
</evidence>
<proteinExistence type="predicted"/>
<comment type="caution">
    <text evidence="2">The sequence shown here is derived from an EMBL/GenBank/DDBJ whole genome shotgun (WGS) entry which is preliminary data.</text>
</comment>
<evidence type="ECO:0000313" key="2">
    <source>
        <dbReference type="EMBL" id="MCK1787201.1"/>
    </source>
</evidence>
<dbReference type="RefSeq" id="WP_247406148.1">
    <property type="nucleotide sequence ID" value="NZ_JAKNRV010000312.1"/>
</dbReference>
<sequence length="212" mass="22091">MKKSLAALTAAIALVGSGMTFAASTVELTVTGLITPSACTPTLSGSGKVDHGKIAAKDLNPTAPTKLPTARLQLSVDCEAQTLFALRSTDNRPGSSMDGQGGSGYGLGLINNLQKIGIFWISLRDPVADNVAVEPIESLDGVSWSAIDDVMWMSEKLAAFGDGSTGQNRKPIPIKNVVTEMLIDTTIAAANNLDLSNEVLIDGSATIEVKYL</sequence>
<name>A0ABT0END9_9PSED</name>
<protein>
    <submittedName>
        <fullName evidence="2">DUF1120 domain-containing protein</fullName>
    </submittedName>
</protein>
<dbReference type="Pfam" id="PF06551">
    <property type="entry name" value="DUF1120"/>
    <property type="match status" value="1"/>
</dbReference>
<accession>A0ABT0END9</accession>
<gene>
    <name evidence="2" type="ORF">L9Z73_23490</name>
</gene>
<dbReference type="EMBL" id="JAKNRV010000312">
    <property type="protein sequence ID" value="MCK1787201.1"/>
    <property type="molecule type" value="Genomic_DNA"/>
</dbReference>
<dbReference type="Proteomes" id="UP001317085">
    <property type="component" value="Unassembled WGS sequence"/>
</dbReference>
<feature type="chain" id="PRO_5047371109" evidence="1">
    <location>
        <begin position="23"/>
        <end position="212"/>
    </location>
</feature>
<feature type="signal peptide" evidence="1">
    <location>
        <begin position="1"/>
        <end position="22"/>
    </location>
</feature>
<keyword evidence="1" id="KW-0732">Signal</keyword>
<keyword evidence="3" id="KW-1185">Reference proteome</keyword>
<reference evidence="2 3" key="1">
    <citation type="submission" date="2022-02" db="EMBL/GenBank/DDBJ databases">
        <title>Comparative genomics of the first Antarctic Pseudomonas spp. capable of biotransforming 2,4,6-Trinitrotoluene.</title>
        <authorList>
            <person name="Cabrera M.A."/>
            <person name="Marquez S.L."/>
            <person name="Perez-Donoso J.M."/>
        </authorList>
    </citation>
    <scope>NUCLEOTIDE SEQUENCE [LARGE SCALE GENOMIC DNA]</scope>
    <source>
        <strain evidence="2 3">TNT11</strain>
    </source>
</reference>